<feature type="domain" description="Response regulatory" evidence="5">
    <location>
        <begin position="29"/>
        <end position="143"/>
    </location>
</feature>
<dbReference type="SUPFAM" id="SSF52172">
    <property type="entry name" value="CheY-like"/>
    <property type="match status" value="1"/>
</dbReference>
<dbReference type="CDD" id="cd00156">
    <property type="entry name" value="REC"/>
    <property type="match status" value="1"/>
</dbReference>
<evidence type="ECO:0000259" key="5">
    <source>
        <dbReference type="PROSITE" id="PS50110"/>
    </source>
</evidence>
<dbReference type="InterPro" id="IPR050595">
    <property type="entry name" value="Bact_response_regulator"/>
</dbReference>
<dbReference type="Proteomes" id="UP001593833">
    <property type="component" value="Unassembled WGS sequence"/>
</dbReference>
<evidence type="ECO:0000256" key="4">
    <source>
        <dbReference type="SAM" id="MobiDB-lite"/>
    </source>
</evidence>
<dbReference type="Gene3D" id="3.40.50.2300">
    <property type="match status" value="1"/>
</dbReference>
<dbReference type="PANTHER" id="PTHR44591:SF25">
    <property type="entry name" value="CHEMOTAXIS TWO-COMPONENT RESPONSE REGULATOR"/>
    <property type="match status" value="1"/>
</dbReference>
<sequence>MQSGSEPIREDVHTGVRSGGESPNARGFRVLVVDDEAEIRRSLEDLLCEEGYEVATAGSGSEALEAFEAGAFHLVITDLRMPPPDGLQLLRKIKERWPETEVILLTAFATRDTAREAMREGAREYVEKPYKEFEMLLRVGRVYEQIQNLHKQEQLEGDRQRLETDREALSRRVETLEEIATTEATFETLIARSTAMKEVFYLARKVA</sequence>
<dbReference type="SMART" id="SM00448">
    <property type="entry name" value="REC"/>
    <property type="match status" value="1"/>
</dbReference>
<organism evidence="6 7">
    <name type="scientific">Eiseniibacteriota bacterium</name>
    <dbReference type="NCBI Taxonomy" id="2212470"/>
    <lineage>
        <taxon>Bacteria</taxon>
        <taxon>Candidatus Eiseniibacteriota</taxon>
    </lineage>
</organism>
<accession>A0ABV6YLA6</accession>
<keyword evidence="1 2" id="KW-0597">Phosphoprotein</keyword>
<evidence type="ECO:0000256" key="1">
    <source>
        <dbReference type="ARBA" id="ARBA00022553"/>
    </source>
</evidence>
<dbReference type="Pfam" id="PF00072">
    <property type="entry name" value="Response_reg"/>
    <property type="match status" value="1"/>
</dbReference>
<feature type="modified residue" description="4-aspartylphosphate" evidence="2">
    <location>
        <position position="78"/>
    </location>
</feature>
<proteinExistence type="predicted"/>
<comment type="caution">
    <text evidence="6">The sequence shown here is derived from an EMBL/GenBank/DDBJ whole genome shotgun (WGS) entry which is preliminary data.</text>
</comment>
<gene>
    <name evidence="6" type="ORF">ACFL6M_05880</name>
</gene>
<evidence type="ECO:0000256" key="2">
    <source>
        <dbReference type="PROSITE-ProRule" id="PRU00169"/>
    </source>
</evidence>
<keyword evidence="7" id="KW-1185">Reference proteome</keyword>
<protein>
    <submittedName>
        <fullName evidence="6">Response regulator</fullName>
    </submittedName>
</protein>
<name>A0ABV6YLA6_UNCEI</name>
<feature type="non-terminal residue" evidence="6">
    <location>
        <position position="207"/>
    </location>
</feature>
<keyword evidence="3" id="KW-0175">Coiled coil</keyword>
<feature type="region of interest" description="Disordered" evidence="4">
    <location>
        <begin position="1"/>
        <end position="22"/>
    </location>
</feature>
<evidence type="ECO:0000313" key="6">
    <source>
        <dbReference type="EMBL" id="MFC1573112.1"/>
    </source>
</evidence>
<reference evidence="6 7" key="1">
    <citation type="submission" date="2024-09" db="EMBL/GenBank/DDBJ databases">
        <authorList>
            <person name="D'Angelo T."/>
        </authorList>
    </citation>
    <scope>NUCLEOTIDE SEQUENCE [LARGE SCALE GENOMIC DNA]</scope>
    <source>
        <strain evidence="6">SAG AM-320-E07</strain>
    </source>
</reference>
<dbReference type="PANTHER" id="PTHR44591">
    <property type="entry name" value="STRESS RESPONSE REGULATOR PROTEIN 1"/>
    <property type="match status" value="1"/>
</dbReference>
<feature type="coiled-coil region" evidence="3">
    <location>
        <begin position="152"/>
        <end position="179"/>
    </location>
</feature>
<dbReference type="EMBL" id="JBHPKH010000076">
    <property type="protein sequence ID" value="MFC1573112.1"/>
    <property type="molecule type" value="Genomic_DNA"/>
</dbReference>
<dbReference type="PROSITE" id="PS50110">
    <property type="entry name" value="RESPONSE_REGULATORY"/>
    <property type="match status" value="1"/>
</dbReference>
<dbReference type="InterPro" id="IPR001789">
    <property type="entry name" value="Sig_transdc_resp-reg_receiver"/>
</dbReference>
<evidence type="ECO:0000313" key="7">
    <source>
        <dbReference type="Proteomes" id="UP001593833"/>
    </source>
</evidence>
<evidence type="ECO:0000256" key="3">
    <source>
        <dbReference type="SAM" id="Coils"/>
    </source>
</evidence>
<dbReference type="InterPro" id="IPR011006">
    <property type="entry name" value="CheY-like_superfamily"/>
</dbReference>